<evidence type="ECO:0000256" key="5">
    <source>
        <dbReference type="SAM" id="MobiDB-lite"/>
    </source>
</evidence>
<dbReference type="Proteomes" id="UP000504606">
    <property type="component" value="Unplaced"/>
</dbReference>
<feature type="region of interest" description="Disordered" evidence="5">
    <location>
        <begin position="95"/>
        <end position="149"/>
    </location>
</feature>
<dbReference type="InterPro" id="IPR038825">
    <property type="entry name" value="Apical_junction"/>
</dbReference>
<evidence type="ECO:0000259" key="6">
    <source>
        <dbReference type="PROSITE" id="PS50865"/>
    </source>
</evidence>
<feature type="compositionally biased region" description="Low complexity" evidence="5">
    <location>
        <begin position="912"/>
        <end position="925"/>
    </location>
</feature>
<feature type="region of interest" description="Disordered" evidence="5">
    <location>
        <begin position="254"/>
        <end position="288"/>
    </location>
</feature>
<name>A0A9C6X1J0_FRAOC</name>
<dbReference type="SUPFAM" id="SSF144232">
    <property type="entry name" value="HIT/MYND zinc finger-like"/>
    <property type="match status" value="1"/>
</dbReference>
<dbReference type="GO" id="GO:0043296">
    <property type="term" value="C:apical junction complex"/>
    <property type="evidence" value="ECO:0007669"/>
    <property type="project" value="TreeGrafter"/>
</dbReference>
<dbReference type="KEGG" id="foc:113213438"/>
<dbReference type="RefSeq" id="XP_052127458.1">
    <property type="nucleotide sequence ID" value="XM_052271498.1"/>
</dbReference>
<feature type="region of interest" description="Disordered" evidence="5">
    <location>
        <begin position="554"/>
        <end position="591"/>
    </location>
</feature>
<dbReference type="GeneID" id="113213438"/>
<feature type="domain" description="MYND-type" evidence="6">
    <location>
        <begin position="617"/>
        <end position="654"/>
    </location>
</feature>
<dbReference type="InterPro" id="IPR002893">
    <property type="entry name" value="Znf_MYND"/>
</dbReference>
<evidence type="ECO:0000256" key="4">
    <source>
        <dbReference type="PROSITE-ProRule" id="PRU00134"/>
    </source>
</evidence>
<gene>
    <name evidence="8" type="primary">LOC113213438</name>
</gene>
<reference evidence="8" key="1">
    <citation type="submission" date="2025-08" db="UniProtKB">
        <authorList>
            <consortium name="RefSeq"/>
        </authorList>
    </citation>
    <scope>IDENTIFICATION</scope>
    <source>
        <tissue evidence="8">Whole organism</tissue>
    </source>
</reference>
<evidence type="ECO:0000256" key="3">
    <source>
        <dbReference type="ARBA" id="ARBA00022833"/>
    </source>
</evidence>
<evidence type="ECO:0000256" key="2">
    <source>
        <dbReference type="ARBA" id="ARBA00022771"/>
    </source>
</evidence>
<dbReference type="InterPro" id="IPR058586">
    <property type="entry name" value="Ajm-1"/>
</dbReference>
<dbReference type="OrthoDB" id="6431454at2759"/>
<dbReference type="GO" id="GO:0005886">
    <property type="term" value="C:plasma membrane"/>
    <property type="evidence" value="ECO:0007669"/>
    <property type="project" value="TreeGrafter"/>
</dbReference>
<evidence type="ECO:0000313" key="8">
    <source>
        <dbReference type="RefSeq" id="XP_052127458.1"/>
    </source>
</evidence>
<feature type="compositionally biased region" description="Basic residues" evidence="5">
    <location>
        <begin position="582"/>
        <end position="591"/>
    </location>
</feature>
<keyword evidence="1" id="KW-0479">Metal-binding</keyword>
<feature type="region of interest" description="Disordered" evidence="5">
    <location>
        <begin position="156"/>
        <end position="175"/>
    </location>
</feature>
<feature type="region of interest" description="Disordered" evidence="5">
    <location>
        <begin position="912"/>
        <end position="931"/>
    </location>
</feature>
<accession>A0A9C6X1J0</accession>
<feature type="compositionally biased region" description="Pro residues" evidence="5">
    <location>
        <begin position="512"/>
        <end position="521"/>
    </location>
</feature>
<evidence type="ECO:0000256" key="1">
    <source>
        <dbReference type="ARBA" id="ARBA00022723"/>
    </source>
</evidence>
<sequence>MRTIVEYGDLPPGGAADVARSRFLEAWLEEAADEHAHRDQQHVVDKPPENALQGLQNRVLSEHELRVQRSLQQLNVPDWYKNSARPAEGFLLKRGSADAGGQPGTGRVRSAGGWPGLGVKTTSLSSLRSPTTAVRLGSSPSPPPAAFTRWSSSRLAGSCNATPSTSPCGSARSSFNHRQPYLGWRSQERLSGTPRTPAERLAQGLLEQREQQRLQQRLRPNGDSSQAQSSSPNLSDVRSSIKEVTSAIVHYVSAANGPGSSSDVRVGAPAASNSDLRGGHPSASTGSTPRVCWIESSFVGSRPIEQPQTPDESVVSTSPLQLSHQDLYLDLKDLKQRPSPLGHGHGPHNGPHQNHGSTVTSAACAARPTSPSPTTPAVTALHVPYRPSPSSTTMEDVLDSLLGLPPPSRSPSPGPAQQQGHPQAQGHPAGHAAGLRSCADIRPDPAGSASDGCPPAWEDVVEHQENGVDGPDEPAGWEASDLVATIKGVATRPSPSGGAALPGWGDPGGDGPAPPPTPRPPGWRGTAVVSVVAEEGAEEAEGEAQFAAAVLTMPLDPAPPGHRRRSESCAEQGALQDDPRGSRRRAARPRRVSFDLGATGAGCAGGAGDAGVVACRRYGCGRVVERPKSCHNCAHTYCSRECRREHWEAHKRACAVRRVGGLLRRVVAKVRGDTAAISVVARWGFERRGRGAVRLLFHSTDAAEAYAAGEAEAGDVGQELVYVRRADLPAEELGWSLYEDVNRLCHSYNPATRAVTLVVLEVLSEAPSDDGVVMWERQLISRVFRVHLFAEDEQDFTIILLNAVIAEVTERPVVLRNIVRAVSRTGVDLRDEEHADALRRVQEYMDQGIGREDVDGIETLVLDVKKEPGGRVFIALVADPASDMTSVANAPDYTELVDVGFNQPLNLASASTSASASTTASTAASFDVEEE</sequence>
<evidence type="ECO:0000313" key="7">
    <source>
        <dbReference type="Proteomes" id="UP000504606"/>
    </source>
</evidence>
<dbReference type="GO" id="GO:0045216">
    <property type="term" value="P:cell-cell junction organization"/>
    <property type="evidence" value="ECO:0007669"/>
    <property type="project" value="InterPro"/>
</dbReference>
<keyword evidence="2 4" id="KW-0863">Zinc-finger</keyword>
<feature type="compositionally biased region" description="Low complexity" evidence="5">
    <location>
        <begin position="121"/>
        <end position="132"/>
    </location>
</feature>
<dbReference type="PANTHER" id="PTHR21517:SF3">
    <property type="entry name" value="APICAL JUNCTION COMPONENT 1 HOMOLOG"/>
    <property type="match status" value="1"/>
</dbReference>
<feature type="region of interest" description="Disordered" evidence="5">
    <location>
        <begin position="489"/>
        <end position="523"/>
    </location>
</feature>
<feature type="compositionally biased region" description="Low complexity" evidence="5">
    <location>
        <begin position="213"/>
        <end position="231"/>
    </location>
</feature>
<feature type="compositionally biased region" description="Low complexity" evidence="5">
    <location>
        <begin position="415"/>
        <end position="434"/>
    </location>
</feature>
<dbReference type="PROSITE" id="PS50865">
    <property type="entry name" value="ZF_MYND_2"/>
    <property type="match status" value="1"/>
</dbReference>
<dbReference type="Gene3D" id="6.10.140.2220">
    <property type="match status" value="1"/>
</dbReference>
<organism evidence="7 8">
    <name type="scientific">Frankliniella occidentalis</name>
    <name type="common">Western flower thrips</name>
    <name type="synonym">Euthrips occidentalis</name>
    <dbReference type="NCBI Taxonomy" id="133901"/>
    <lineage>
        <taxon>Eukaryota</taxon>
        <taxon>Metazoa</taxon>
        <taxon>Ecdysozoa</taxon>
        <taxon>Arthropoda</taxon>
        <taxon>Hexapoda</taxon>
        <taxon>Insecta</taxon>
        <taxon>Pterygota</taxon>
        <taxon>Neoptera</taxon>
        <taxon>Paraneoptera</taxon>
        <taxon>Thysanoptera</taxon>
        <taxon>Terebrantia</taxon>
        <taxon>Thripoidea</taxon>
        <taxon>Thripidae</taxon>
        <taxon>Frankliniella</taxon>
    </lineage>
</organism>
<keyword evidence="7" id="KW-1185">Reference proteome</keyword>
<dbReference type="GO" id="GO:0008270">
    <property type="term" value="F:zinc ion binding"/>
    <property type="evidence" value="ECO:0007669"/>
    <property type="project" value="UniProtKB-KW"/>
</dbReference>
<dbReference type="PANTHER" id="PTHR21517">
    <property type="entry name" value="APICAL JUNCTION COMPONENT 1 HOMOLOG"/>
    <property type="match status" value="1"/>
</dbReference>
<dbReference type="AlphaFoldDB" id="A0A9C6X1J0"/>
<feature type="region of interest" description="Disordered" evidence="5">
    <location>
        <begin position="212"/>
        <end position="239"/>
    </location>
</feature>
<dbReference type="Pfam" id="PF26649">
    <property type="entry name" value="Ajm-1"/>
    <property type="match status" value="1"/>
</dbReference>
<keyword evidence="3" id="KW-0862">Zinc</keyword>
<feature type="region of interest" description="Disordered" evidence="5">
    <location>
        <begin position="335"/>
        <end position="457"/>
    </location>
</feature>
<feature type="compositionally biased region" description="Low complexity" evidence="5">
    <location>
        <begin position="348"/>
        <end position="369"/>
    </location>
</feature>
<feature type="compositionally biased region" description="Pro residues" evidence="5">
    <location>
        <begin position="404"/>
        <end position="414"/>
    </location>
</feature>
<proteinExistence type="predicted"/>
<protein>
    <submittedName>
        <fullName evidence="8">Uncharacterized protein LOC113213438 isoform X1</fullName>
    </submittedName>
</protein>